<dbReference type="SUPFAM" id="SSF52058">
    <property type="entry name" value="L domain-like"/>
    <property type="match status" value="2"/>
</dbReference>
<dbReference type="InterPro" id="IPR036388">
    <property type="entry name" value="WH-like_DNA-bd_sf"/>
</dbReference>
<dbReference type="Pfam" id="PF23559">
    <property type="entry name" value="WHD_DRP"/>
    <property type="match status" value="1"/>
</dbReference>
<feature type="domain" description="Disease resistance protein winged helix" evidence="3">
    <location>
        <begin position="27"/>
        <end position="97"/>
    </location>
</feature>
<keyword evidence="1" id="KW-0677">Repeat</keyword>
<protein>
    <submittedName>
        <fullName evidence="5">CC-NBS-LRR resistance protein</fullName>
    </submittedName>
</protein>
<dbReference type="InterPro" id="IPR056789">
    <property type="entry name" value="LRR_R13L1-DRL21"/>
</dbReference>
<dbReference type="Proteomes" id="UP000265520">
    <property type="component" value="Unassembled WGS sequence"/>
</dbReference>
<dbReference type="Pfam" id="PF25019">
    <property type="entry name" value="LRR_R13L1-DRL21"/>
    <property type="match status" value="1"/>
</dbReference>
<evidence type="ECO:0000313" key="6">
    <source>
        <dbReference type="Proteomes" id="UP000265520"/>
    </source>
</evidence>
<organism evidence="5 6">
    <name type="scientific">Trifolium medium</name>
    <dbReference type="NCBI Taxonomy" id="97028"/>
    <lineage>
        <taxon>Eukaryota</taxon>
        <taxon>Viridiplantae</taxon>
        <taxon>Streptophyta</taxon>
        <taxon>Embryophyta</taxon>
        <taxon>Tracheophyta</taxon>
        <taxon>Spermatophyta</taxon>
        <taxon>Magnoliopsida</taxon>
        <taxon>eudicotyledons</taxon>
        <taxon>Gunneridae</taxon>
        <taxon>Pentapetalae</taxon>
        <taxon>rosids</taxon>
        <taxon>fabids</taxon>
        <taxon>Fabales</taxon>
        <taxon>Fabaceae</taxon>
        <taxon>Papilionoideae</taxon>
        <taxon>50 kb inversion clade</taxon>
        <taxon>NPAAA clade</taxon>
        <taxon>Hologalegina</taxon>
        <taxon>IRL clade</taxon>
        <taxon>Trifolieae</taxon>
        <taxon>Trifolium</taxon>
    </lineage>
</organism>
<dbReference type="FunFam" id="1.10.10.10:FF:000322">
    <property type="entry name" value="Probable disease resistance protein At1g63360"/>
    <property type="match status" value="1"/>
</dbReference>
<keyword evidence="6" id="KW-1185">Reference proteome</keyword>
<reference evidence="5 6" key="1">
    <citation type="journal article" date="2018" name="Front. Plant Sci.">
        <title>Red Clover (Trifolium pratense) and Zigzag Clover (T. medium) - A Picture of Genomic Similarities and Differences.</title>
        <authorList>
            <person name="Dluhosova J."/>
            <person name="Istvanek J."/>
            <person name="Nedelnik J."/>
            <person name="Repkova J."/>
        </authorList>
    </citation>
    <scope>NUCLEOTIDE SEQUENCE [LARGE SCALE GENOMIC DNA]</scope>
    <source>
        <strain evidence="6">cv. 10/8</strain>
        <tissue evidence="5">Leaf</tissue>
    </source>
</reference>
<dbReference type="EMBL" id="LXQA010004140">
    <property type="protein sequence ID" value="MCH82751.1"/>
    <property type="molecule type" value="Genomic_DNA"/>
</dbReference>
<dbReference type="Gene3D" id="1.10.10.10">
    <property type="entry name" value="Winged helix-like DNA-binding domain superfamily/Winged helix DNA-binding domain"/>
    <property type="match status" value="1"/>
</dbReference>
<comment type="caution">
    <text evidence="5">The sequence shown here is derived from an EMBL/GenBank/DDBJ whole genome shotgun (WGS) entry which is preliminary data.</text>
</comment>
<gene>
    <name evidence="5" type="ORF">A2U01_0003562</name>
</gene>
<dbReference type="PANTHER" id="PTHR47186">
    <property type="entry name" value="LEUCINE-RICH REPEAT-CONTAINING PROTEIN 57"/>
    <property type="match status" value="1"/>
</dbReference>
<proteinExistence type="predicted"/>
<dbReference type="InterPro" id="IPR032675">
    <property type="entry name" value="LRR_dom_sf"/>
</dbReference>
<sequence length="608" mass="68858">DEVQPALLLSYRYLPAPLKGCFAYCSIFPKNSILEKKVLVQLWIAEGLVPQPKSEKSWEKVAEEYFDELVSRSLIRQKSIDDEEIGFEMHDLFNDLAVIVSSPYCIRSTNLSTLAITKTVVVALLFCAEETLLLSDCKRLTELPKDMGKLVNLRHLDIRGSGLKEMPVQISGLENLQTLSDFVVSIQDVGLNIAHLGKYSNLRGNLSISQLQNVTDSSHAFQANLEMQKEIVELVLQWSDSDTSLSNLQIKSDVLEKLRPSTNLKSLTINGYGGNKFPNWLGGSLFGNMVCLRISHCENCSRLPPLGQLCNLKELFIGGMISVKSIDIEFYGSGSLLFQPFSFLETLEFDNMLEWEDWKLPRGTTIEFPRLKRLSLRQCPKLKGNIPLGQLRNLKELIIEGMNSLKTLDTEFYGSSNSPLFQPFPFLETLSFMHMQEWEEWKLIGSTSIEFPSLTHLLLSNCPKLTGNIPGNLPSLTSLSLNFCPKLKGMTPNNLPYLSKLELIDCRLLMEARPSADVFSQLMICLNFLRVIILRDIPSLTSFPGDGLPKTLQSLRIWKCENLDFLPHESFHKYKSLEDLEISDSCNSMTSFTKMRRNKISRFLEPSK</sequence>
<dbReference type="Gene3D" id="3.80.10.10">
    <property type="entry name" value="Ribonuclease Inhibitor"/>
    <property type="match status" value="2"/>
</dbReference>
<dbReference type="PANTHER" id="PTHR47186:SF18">
    <property type="entry name" value="RX N-TERMINAL DOMAIN-CONTAINING PROTEIN"/>
    <property type="match status" value="1"/>
</dbReference>
<evidence type="ECO:0000259" key="3">
    <source>
        <dbReference type="Pfam" id="PF23559"/>
    </source>
</evidence>
<accession>A0A392M625</accession>
<evidence type="ECO:0000256" key="1">
    <source>
        <dbReference type="ARBA" id="ARBA00022737"/>
    </source>
</evidence>
<feature type="domain" description="R13L1/DRL21-like LRR repeat region" evidence="4">
    <location>
        <begin position="193"/>
        <end position="320"/>
    </location>
</feature>
<feature type="non-terminal residue" evidence="5">
    <location>
        <position position="1"/>
    </location>
</feature>
<dbReference type="InterPro" id="IPR058922">
    <property type="entry name" value="WHD_DRP"/>
</dbReference>
<keyword evidence="2" id="KW-0611">Plant defense</keyword>
<dbReference type="GO" id="GO:0006952">
    <property type="term" value="P:defense response"/>
    <property type="evidence" value="ECO:0007669"/>
    <property type="project" value="UniProtKB-KW"/>
</dbReference>
<evidence type="ECO:0000259" key="4">
    <source>
        <dbReference type="Pfam" id="PF25019"/>
    </source>
</evidence>
<evidence type="ECO:0000313" key="5">
    <source>
        <dbReference type="EMBL" id="MCH82751.1"/>
    </source>
</evidence>
<evidence type="ECO:0000256" key="2">
    <source>
        <dbReference type="ARBA" id="ARBA00022821"/>
    </source>
</evidence>
<name>A0A392M625_9FABA</name>
<dbReference type="AlphaFoldDB" id="A0A392M625"/>